<name>W9QXR8_9ROSA</name>
<dbReference type="AlphaFoldDB" id="W9QXR8"/>
<gene>
    <name evidence="1" type="ORF">L484_007392</name>
</gene>
<evidence type="ECO:0000313" key="2">
    <source>
        <dbReference type="Proteomes" id="UP000030645"/>
    </source>
</evidence>
<proteinExistence type="predicted"/>
<accession>W9QXR8</accession>
<evidence type="ECO:0000313" key="1">
    <source>
        <dbReference type="EMBL" id="EXB27047.1"/>
    </source>
</evidence>
<reference evidence="2" key="1">
    <citation type="submission" date="2013-01" db="EMBL/GenBank/DDBJ databases">
        <title>Draft Genome Sequence of a Mulberry Tree, Morus notabilis C.K. Schneid.</title>
        <authorList>
            <person name="He N."/>
            <person name="Zhao S."/>
        </authorList>
    </citation>
    <scope>NUCLEOTIDE SEQUENCE</scope>
</reference>
<dbReference type="Proteomes" id="UP000030645">
    <property type="component" value="Unassembled WGS sequence"/>
</dbReference>
<organism evidence="1 2">
    <name type="scientific">Morus notabilis</name>
    <dbReference type="NCBI Taxonomy" id="981085"/>
    <lineage>
        <taxon>Eukaryota</taxon>
        <taxon>Viridiplantae</taxon>
        <taxon>Streptophyta</taxon>
        <taxon>Embryophyta</taxon>
        <taxon>Tracheophyta</taxon>
        <taxon>Spermatophyta</taxon>
        <taxon>Magnoliopsida</taxon>
        <taxon>eudicotyledons</taxon>
        <taxon>Gunneridae</taxon>
        <taxon>Pentapetalae</taxon>
        <taxon>rosids</taxon>
        <taxon>fabids</taxon>
        <taxon>Rosales</taxon>
        <taxon>Moraceae</taxon>
        <taxon>Moreae</taxon>
        <taxon>Morus</taxon>
    </lineage>
</organism>
<keyword evidence="2" id="KW-1185">Reference proteome</keyword>
<protein>
    <submittedName>
        <fullName evidence="1">Uncharacterized protein</fullName>
    </submittedName>
</protein>
<dbReference type="EMBL" id="KE343375">
    <property type="protein sequence ID" value="EXB27047.1"/>
    <property type="molecule type" value="Genomic_DNA"/>
</dbReference>
<sequence>MKFSNQAHHLPKPNLVDATCLNCKNHAKLEGITIKDPFVVLYDTYYGRVPLFTERLSKRPSLCKRLNS</sequence>